<dbReference type="CDD" id="cd06206">
    <property type="entry name" value="bifunctional_CYPOR"/>
    <property type="match status" value="1"/>
</dbReference>
<evidence type="ECO:0000256" key="10">
    <source>
        <dbReference type="ARBA" id="ARBA00023004"/>
    </source>
</evidence>
<dbReference type="PRINTS" id="PR00369">
    <property type="entry name" value="FLAVODOXIN"/>
</dbReference>
<dbReference type="SUPFAM" id="SSF52343">
    <property type="entry name" value="Ferredoxin reductase-like, C-terminal NADP-linked domain"/>
    <property type="match status" value="1"/>
</dbReference>
<dbReference type="GO" id="GO:0070330">
    <property type="term" value="F:aromatase activity"/>
    <property type="evidence" value="ECO:0007669"/>
    <property type="project" value="UniProtKB-UniRule"/>
</dbReference>
<evidence type="ECO:0000256" key="12">
    <source>
        <dbReference type="ARBA" id="ARBA00049342"/>
    </source>
</evidence>
<comment type="function">
    <text evidence="14">Functions as a fatty acid monooxygenase.</text>
</comment>
<keyword evidence="9 14" id="KW-0560">Oxidoreductase</keyword>
<dbReference type="Pfam" id="PF00667">
    <property type="entry name" value="FAD_binding_1"/>
    <property type="match status" value="1"/>
</dbReference>
<dbReference type="GO" id="GO:0050660">
    <property type="term" value="F:flavin adenine dinucleotide binding"/>
    <property type="evidence" value="ECO:0007669"/>
    <property type="project" value="TreeGrafter"/>
</dbReference>
<reference evidence="20" key="1">
    <citation type="submission" date="2016-10" db="EMBL/GenBank/DDBJ databases">
        <authorList>
            <person name="Varghese N."/>
            <person name="Submissions S."/>
        </authorList>
    </citation>
    <scope>NUCLEOTIDE SEQUENCE [LARGE SCALE GENOMIC DNA]</scope>
    <source>
        <strain evidence="20">CGMCC 1.3704</strain>
    </source>
</reference>
<dbReference type="GO" id="GO:0003958">
    <property type="term" value="F:NADPH-hemoprotein reductase activity"/>
    <property type="evidence" value="ECO:0007669"/>
    <property type="project" value="UniProtKB-UniRule"/>
</dbReference>
<evidence type="ECO:0000259" key="18">
    <source>
        <dbReference type="PROSITE" id="PS51384"/>
    </source>
</evidence>
<evidence type="ECO:0000256" key="4">
    <source>
        <dbReference type="ARBA" id="ARBA00022630"/>
    </source>
</evidence>
<evidence type="ECO:0000256" key="15">
    <source>
        <dbReference type="PIRSR" id="PIRSR000209-1"/>
    </source>
</evidence>
<dbReference type="SUPFAM" id="SSF48264">
    <property type="entry name" value="Cytochrome P450"/>
    <property type="match status" value="1"/>
</dbReference>
<dbReference type="Proteomes" id="UP000183557">
    <property type="component" value="Unassembled WGS sequence"/>
</dbReference>
<dbReference type="Gene3D" id="3.40.50.360">
    <property type="match status" value="1"/>
</dbReference>
<dbReference type="Pfam" id="PF00258">
    <property type="entry name" value="Flavodoxin_1"/>
    <property type="match status" value="1"/>
</dbReference>
<sequence length="1055" mass="119583">MMKTQQLPQPKSYGPLGNLPLIDKEKPVQSFMKLAREFGPIYQFQFPGRTAQFVSSASLAAEICDESKFDKKVGPALQKVRSFGGDGLFTSETEEPNWKKAHNILLPSFSQQAMKGYHDKMVDLAAQLVQKWARLNPKEAIDVPEDMTRLTLDTIGLCGFNYRFNSFYRESSHPFVQKMVRALDESMSQTQRLGIQDKLMVRSKRQYKEDIDYMFNLVDELIKERKEAGDQGEDDLLAHMLKGKDPETGEVLDDENIRFQIITFLIAGHETTSGLLSFAIYYLLKNPDKLAKAYKEVDEVIGEETPTYKQVKKLKYVRMVLNEALRLWPTAPAFSVYAKENTTLEGRYEVEAGETFTLLIPELHRDKSVWGEDAEMFKPDRFKDPSLIPSHVYKPFGNGQRACIGQQFALHEATLVLGMVLQHFELEDHSNYELDVKETLTLKPDELTMRVRSRKEAAFIQVPVQDEKKEENKRDVRTSMVNTHGTPLLLLYGSNLGTAEGVARELAEKGRQQGFQVEVSPLNDYTGELPGEGATIIVSASYNGHSPDNAASFVDWLESSEQQDLKGVQYTVFGCGDRNWANTYQKIPARIDKGLEARGATRIMSRGEGDADEDFEGDLDKWEEMLWDRLAETFNLKLEEPDHDSNHISMEFVSATTHTPVAREHHAFTGIVTQNKELLSSTNRSTRHIELQLPSGMTYQEGDHLGVLPQNSQELVSRVLARFSLKGEDYVLLGEEAGKTNHLPTQQPIQLKELLMSYVELQEPATRKQIRELAASNPCPPHKKELEKLLEDEIYKQEILEKRKSMLEMVEEYASCELEFERFLALLPALKARYYSISSSPRVQENRVSVTVSVVQGAAWSGNGEYLGVGSNYLAGRKEGDKIACFLKTPQSNFQIPENPAIPMVLIGPGTGIAPFRGFIQTLRVRKEEGHVLGETHVYFGCRHPEQDFLYEKELREAEQEGLITLHTAFSRQEGSEKTYVQHLMEQDAEQLVPLLNDGGHVYICGDGSKMAPEVTKTLIKNYQLIQKTSEQEAMDWLDMLENEGRLAKDVWAGN</sequence>
<dbReference type="GO" id="GO:0004783">
    <property type="term" value="F:sulfite reductase (NADPH) activity"/>
    <property type="evidence" value="ECO:0007669"/>
    <property type="project" value="UniProtKB-EC"/>
</dbReference>
<dbReference type="SUPFAM" id="SSF52218">
    <property type="entry name" value="Flavoproteins"/>
    <property type="match status" value="1"/>
</dbReference>
<keyword evidence="8 14" id="KW-0521">NADP</keyword>
<comment type="cofactor">
    <cofactor evidence="14 15">
        <name>heme</name>
        <dbReference type="ChEBI" id="CHEBI:30413"/>
    </cofactor>
</comment>
<dbReference type="InterPro" id="IPR001709">
    <property type="entry name" value="Flavoprot_Pyr_Nucl_cyt_Rdtase"/>
</dbReference>
<dbReference type="InterPro" id="IPR017927">
    <property type="entry name" value="FAD-bd_FR_type"/>
</dbReference>
<feature type="domain" description="Flavodoxin-like" evidence="17">
    <location>
        <begin position="488"/>
        <end position="627"/>
    </location>
</feature>
<dbReference type="InterPro" id="IPR029039">
    <property type="entry name" value="Flavoprotein-like_sf"/>
</dbReference>
<dbReference type="AlphaFoldDB" id="A0A1I3YKF8"/>
<dbReference type="InterPro" id="IPR017938">
    <property type="entry name" value="Riboflavin_synthase-like_b-brl"/>
</dbReference>
<dbReference type="EMBL" id="FOSB01000011">
    <property type="protein sequence ID" value="SFK32302.1"/>
    <property type="molecule type" value="Genomic_DNA"/>
</dbReference>
<comment type="cofactor">
    <cofactor evidence="14">
        <name>FAD</name>
        <dbReference type="ChEBI" id="CHEBI:57692"/>
    </cofactor>
    <cofactor evidence="14">
        <name>FMN</name>
        <dbReference type="ChEBI" id="CHEBI:58210"/>
    </cofactor>
</comment>
<evidence type="ECO:0000313" key="19">
    <source>
        <dbReference type="EMBL" id="SFK32302.1"/>
    </source>
</evidence>
<dbReference type="Gene3D" id="2.40.30.10">
    <property type="entry name" value="Translation factors"/>
    <property type="match status" value="1"/>
</dbReference>
<dbReference type="InterPro" id="IPR008254">
    <property type="entry name" value="Flavodoxin/NO_synth"/>
</dbReference>
<feature type="region of interest" description="Disordered" evidence="16">
    <location>
        <begin position="1"/>
        <end position="20"/>
    </location>
</feature>
<dbReference type="Gene3D" id="3.40.50.80">
    <property type="entry name" value="Nucleotide-binding domain of ferredoxin-NADP reductase (FNR) module"/>
    <property type="match status" value="1"/>
</dbReference>
<evidence type="ECO:0000256" key="2">
    <source>
        <dbReference type="ARBA" id="ARBA00022448"/>
    </source>
</evidence>
<dbReference type="InterPro" id="IPR036396">
    <property type="entry name" value="Cyt_P450_sf"/>
</dbReference>
<dbReference type="GO" id="GO:0010181">
    <property type="term" value="F:FMN binding"/>
    <property type="evidence" value="ECO:0007669"/>
    <property type="project" value="UniProtKB-UniRule"/>
</dbReference>
<evidence type="ECO:0000256" key="9">
    <source>
        <dbReference type="ARBA" id="ARBA00023002"/>
    </source>
</evidence>
<dbReference type="PANTHER" id="PTHR19384:SF17">
    <property type="entry name" value="NADPH--CYTOCHROME P450 REDUCTASE"/>
    <property type="match status" value="1"/>
</dbReference>
<dbReference type="InterPro" id="IPR003097">
    <property type="entry name" value="CysJ-like_FAD-binding"/>
</dbReference>
<dbReference type="GO" id="GO:0005506">
    <property type="term" value="F:iron ion binding"/>
    <property type="evidence" value="ECO:0007669"/>
    <property type="project" value="UniProtKB-UniRule"/>
</dbReference>
<accession>A0A1I3YKF8</accession>
<dbReference type="GO" id="GO:0005829">
    <property type="term" value="C:cytosol"/>
    <property type="evidence" value="ECO:0007669"/>
    <property type="project" value="TreeGrafter"/>
</dbReference>
<dbReference type="InterPro" id="IPR023206">
    <property type="entry name" value="Bifunctional_P450_P450_red"/>
</dbReference>
<feature type="binding site" description="axial binding residue" evidence="15">
    <location>
        <position position="403"/>
    </location>
    <ligand>
        <name>heme</name>
        <dbReference type="ChEBI" id="CHEBI:30413"/>
    </ligand>
    <ligandPart>
        <name>Fe</name>
        <dbReference type="ChEBI" id="CHEBI:18248"/>
    </ligandPart>
</feature>
<evidence type="ECO:0000256" key="1">
    <source>
        <dbReference type="ARBA" id="ARBA00010018"/>
    </source>
</evidence>
<dbReference type="Gene3D" id="1.10.630.10">
    <property type="entry name" value="Cytochrome P450"/>
    <property type="match status" value="1"/>
</dbReference>
<dbReference type="FunFam" id="3.40.50.80:FF:000001">
    <property type="entry name" value="NADPH--cytochrome P450 reductase 1"/>
    <property type="match status" value="1"/>
</dbReference>
<keyword evidence="6 14" id="KW-0479">Metal-binding</keyword>
<dbReference type="GO" id="GO:0020037">
    <property type="term" value="F:heme binding"/>
    <property type="evidence" value="ECO:0007669"/>
    <property type="project" value="UniProtKB-UniRule"/>
</dbReference>
<dbReference type="Gene3D" id="1.20.990.10">
    <property type="entry name" value="NADPH-cytochrome p450 Reductase, Chain A, domain 3"/>
    <property type="match status" value="1"/>
</dbReference>
<evidence type="ECO:0000256" key="5">
    <source>
        <dbReference type="ARBA" id="ARBA00022643"/>
    </source>
</evidence>
<keyword evidence="5 14" id="KW-0288">FMN</keyword>
<keyword evidence="4 14" id="KW-0285">Flavoprotein</keyword>
<feature type="domain" description="FAD-binding FR-type" evidence="18">
    <location>
        <begin position="665"/>
        <end position="897"/>
    </location>
</feature>
<protein>
    <recommendedName>
        <fullName evidence="14">Bifunctional cytochrome P450/NADPH--P450 reductase</fullName>
    </recommendedName>
    <domain>
        <recommendedName>
            <fullName evidence="14">Cytochrome P450</fullName>
            <ecNumber evidence="14">1.14.14.1</ecNumber>
        </recommendedName>
    </domain>
    <domain>
        <recommendedName>
            <fullName evidence="14">NADPH--cytochrome P450 reductase</fullName>
            <ecNumber evidence="14">1.6.2.4</ecNumber>
        </recommendedName>
    </domain>
</protein>
<dbReference type="InterPro" id="IPR001433">
    <property type="entry name" value="OxRdtase_FAD/NAD-bd"/>
</dbReference>
<keyword evidence="20" id="KW-1185">Reference proteome</keyword>
<dbReference type="PROSITE" id="PS00086">
    <property type="entry name" value="CYTOCHROME_P450"/>
    <property type="match status" value="1"/>
</dbReference>
<keyword evidence="14" id="KW-0249">Electron transport</keyword>
<dbReference type="PROSITE" id="PS50902">
    <property type="entry name" value="FLAVODOXIN_LIKE"/>
    <property type="match status" value="1"/>
</dbReference>
<dbReference type="InterPro" id="IPR023173">
    <property type="entry name" value="NADPH_Cyt_P450_Rdtase_alpha"/>
</dbReference>
<dbReference type="EC" id="1.6.2.4" evidence="14"/>
<evidence type="ECO:0000313" key="20">
    <source>
        <dbReference type="Proteomes" id="UP000183557"/>
    </source>
</evidence>
<dbReference type="PRINTS" id="PR00371">
    <property type="entry name" value="FPNCR"/>
</dbReference>
<keyword evidence="10 14" id="KW-0408">Iron</keyword>
<dbReference type="Pfam" id="PF00067">
    <property type="entry name" value="p450"/>
    <property type="match status" value="1"/>
</dbReference>
<keyword evidence="7 14" id="KW-0274">FAD</keyword>
<evidence type="ECO:0000256" key="13">
    <source>
        <dbReference type="ARBA" id="ARBA00052219"/>
    </source>
</evidence>
<keyword evidence="2 14" id="KW-0813">Transport</keyword>
<dbReference type="InterPro" id="IPR017972">
    <property type="entry name" value="Cyt_P450_CS"/>
</dbReference>
<dbReference type="CDD" id="cd11068">
    <property type="entry name" value="CYP120A1"/>
    <property type="match status" value="1"/>
</dbReference>
<evidence type="ECO:0000256" key="8">
    <source>
        <dbReference type="ARBA" id="ARBA00022857"/>
    </source>
</evidence>
<proteinExistence type="inferred from homology"/>
<dbReference type="SUPFAM" id="SSF63380">
    <property type="entry name" value="Riboflavin synthase domain-like"/>
    <property type="match status" value="1"/>
</dbReference>
<dbReference type="InterPro" id="IPR039261">
    <property type="entry name" value="FNR_nucleotide-bd"/>
</dbReference>
<gene>
    <name evidence="19" type="ORF">SAMN04487936_11159</name>
</gene>
<comment type="catalytic activity">
    <reaction evidence="13">
        <text>hydrogen sulfide + 3 NADP(+) + 3 H2O = sulfite + 3 NADPH + 4 H(+)</text>
        <dbReference type="Rhea" id="RHEA:13801"/>
        <dbReference type="ChEBI" id="CHEBI:15377"/>
        <dbReference type="ChEBI" id="CHEBI:15378"/>
        <dbReference type="ChEBI" id="CHEBI:17359"/>
        <dbReference type="ChEBI" id="CHEBI:29919"/>
        <dbReference type="ChEBI" id="CHEBI:57783"/>
        <dbReference type="ChEBI" id="CHEBI:58349"/>
        <dbReference type="EC" id="1.8.1.2"/>
    </reaction>
</comment>
<comment type="catalytic activity">
    <reaction evidence="12 14">
        <text>2 oxidized [cytochrome P450] + NADPH = 2 reduced [cytochrome P450] + NADP(+) + H(+)</text>
        <dbReference type="Rhea" id="RHEA:24040"/>
        <dbReference type="Rhea" id="RHEA-COMP:14627"/>
        <dbReference type="Rhea" id="RHEA-COMP:14628"/>
        <dbReference type="ChEBI" id="CHEBI:15378"/>
        <dbReference type="ChEBI" id="CHEBI:55376"/>
        <dbReference type="ChEBI" id="CHEBI:57783"/>
        <dbReference type="ChEBI" id="CHEBI:58349"/>
        <dbReference type="ChEBI" id="CHEBI:60344"/>
        <dbReference type="EC" id="1.6.2.4"/>
    </reaction>
</comment>
<comment type="catalytic activity">
    <reaction evidence="14">
        <text>an organic molecule + reduced [NADPH--hemoprotein reductase] + O2 = an alcohol + oxidized [NADPH--hemoprotein reductase] + H2O + H(+)</text>
        <dbReference type="Rhea" id="RHEA:17149"/>
        <dbReference type="Rhea" id="RHEA-COMP:11964"/>
        <dbReference type="Rhea" id="RHEA-COMP:11965"/>
        <dbReference type="ChEBI" id="CHEBI:15377"/>
        <dbReference type="ChEBI" id="CHEBI:15378"/>
        <dbReference type="ChEBI" id="CHEBI:15379"/>
        <dbReference type="ChEBI" id="CHEBI:30879"/>
        <dbReference type="ChEBI" id="CHEBI:57618"/>
        <dbReference type="ChEBI" id="CHEBI:58210"/>
        <dbReference type="ChEBI" id="CHEBI:142491"/>
        <dbReference type="EC" id="1.14.14.1"/>
    </reaction>
</comment>
<evidence type="ECO:0000256" key="6">
    <source>
        <dbReference type="ARBA" id="ARBA00022723"/>
    </source>
</evidence>
<keyword evidence="3 14" id="KW-0349">Heme</keyword>
<evidence type="ECO:0000256" key="14">
    <source>
        <dbReference type="PIRNR" id="PIRNR000209"/>
    </source>
</evidence>
<dbReference type="RefSeq" id="WP_075037706.1">
    <property type="nucleotide sequence ID" value="NZ_FOSB01000011.1"/>
</dbReference>
<dbReference type="EC" id="1.14.14.1" evidence="14"/>
<dbReference type="OrthoDB" id="9789468at2"/>
<dbReference type="Pfam" id="PF00175">
    <property type="entry name" value="NAD_binding_1"/>
    <property type="match status" value="1"/>
</dbReference>
<dbReference type="PANTHER" id="PTHR19384">
    <property type="entry name" value="NITRIC OXIDE SYNTHASE-RELATED"/>
    <property type="match status" value="1"/>
</dbReference>
<organism evidence="19 20">
    <name type="scientific">Halobacillus dabanensis</name>
    <dbReference type="NCBI Taxonomy" id="240302"/>
    <lineage>
        <taxon>Bacteria</taxon>
        <taxon>Bacillati</taxon>
        <taxon>Bacillota</taxon>
        <taxon>Bacilli</taxon>
        <taxon>Bacillales</taxon>
        <taxon>Bacillaceae</taxon>
        <taxon>Halobacillus</taxon>
    </lineage>
</organism>
<evidence type="ECO:0000256" key="11">
    <source>
        <dbReference type="ARBA" id="ARBA00023033"/>
    </source>
</evidence>
<dbReference type="FunFam" id="1.10.630.10:FF:000040">
    <property type="entry name" value="Bifunctional cytochrome P450/NADPH--P450 reductase"/>
    <property type="match status" value="1"/>
</dbReference>
<evidence type="ECO:0000256" key="16">
    <source>
        <dbReference type="SAM" id="MobiDB-lite"/>
    </source>
</evidence>
<keyword evidence="11 14" id="KW-0503">Monooxygenase</keyword>
<evidence type="ECO:0000256" key="3">
    <source>
        <dbReference type="ARBA" id="ARBA00022617"/>
    </source>
</evidence>
<evidence type="ECO:0000259" key="17">
    <source>
        <dbReference type="PROSITE" id="PS50902"/>
    </source>
</evidence>
<name>A0A1I3YKF8_HALDA</name>
<dbReference type="InterPro" id="IPR001128">
    <property type="entry name" value="Cyt_P450"/>
</dbReference>
<evidence type="ECO:0000256" key="7">
    <source>
        <dbReference type="ARBA" id="ARBA00022827"/>
    </source>
</evidence>
<dbReference type="PIRSF" id="PIRSF000209">
    <property type="entry name" value="Bifunctional_P450_P450R"/>
    <property type="match status" value="1"/>
</dbReference>
<comment type="similarity">
    <text evidence="1 14">In the N-terminal section; belongs to the cytochrome P450 family.</text>
</comment>
<dbReference type="InterPro" id="IPR001094">
    <property type="entry name" value="Flavdoxin-like"/>
</dbReference>
<dbReference type="PROSITE" id="PS51384">
    <property type="entry name" value="FAD_FR"/>
    <property type="match status" value="1"/>
</dbReference>